<dbReference type="InterPro" id="IPR005110">
    <property type="entry name" value="MoeA_linker/N"/>
</dbReference>
<comment type="pathway">
    <text evidence="5">Cofactor biosynthesis; molybdopterin biosynthesis.</text>
</comment>
<dbReference type="Gene3D" id="2.40.340.10">
    <property type="entry name" value="MoeA, C-terminal, domain IV"/>
    <property type="match status" value="1"/>
</dbReference>
<dbReference type="EMBL" id="VBUT01000002">
    <property type="protein sequence ID" value="TLF80886.1"/>
    <property type="molecule type" value="Genomic_DNA"/>
</dbReference>
<name>A0A5R8NXK3_9NOCA</name>
<dbReference type="Pfam" id="PF03453">
    <property type="entry name" value="MoeA_N"/>
    <property type="match status" value="1"/>
</dbReference>
<feature type="domain" description="MoaB/Mog" evidence="6">
    <location>
        <begin position="212"/>
        <end position="349"/>
    </location>
</feature>
<evidence type="ECO:0000256" key="3">
    <source>
        <dbReference type="ARBA" id="ARBA00022505"/>
    </source>
</evidence>
<dbReference type="InterPro" id="IPR036425">
    <property type="entry name" value="MoaB/Mog-like_dom_sf"/>
</dbReference>
<comment type="caution">
    <text evidence="7">The sequence shown here is derived from an EMBL/GenBank/DDBJ whole genome shotgun (WGS) entry which is preliminary data.</text>
</comment>
<dbReference type="InterPro" id="IPR036688">
    <property type="entry name" value="MoeA_C_domain_IV_sf"/>
</dbReference>
<reference evidence="7 8" key="1">
    <citation type="submission" date="2019-05" db="EMBL/GenBank/DDBJ databases">
        <title>Genomes sequences of two Nocardia cyriacigeorgica environmental isolates, type strains Nocardia asteroides ATCC 19247 and Nocardia cyriacigeorgica DSM 44484.</title>
        <authorList>
            <person name="Vautrin F."/>
            <person name="Bergeron E."/>
            <person name="Dubost A."/>
            <person name="Abrouk D."/>
            <person name="Rodriguez Nava V."/>
            <person name="Pujic P."/>
        </authorList>
    </citation>
    <scope>NUCLEOTIDE SEQUENCE [LARGE SCALE GENOMIC DNA]</scope>
    <source>
        <strain evidence="7 8">EML 446</strain>
    </source>
</reference>
<keyword evidence="5" id="KW-0808">Transferase</keyword>
<keyword evidence="5" id="KW-0501">Molybdenum cofactor biosynthesis</keyword>
<protein>
    <recommendedName>
        <fullName evidence="5">Molybdopterin molybdenumtransferase</fullName>
        <ecNumber evidence="5">2.10.1.1</ecNumber>
    </recommendedName>
</protein>
<evidence type="ECO:0000256" key="4">
    <source>
        <dbReference type="ARBA" id="ARBA00047317"/>
    </source>
</evidence>
<dbReference type="Gene3D" id="3.40.980.10">
    <property type="entry name" value="MoaB/Mog-like domain"/>
    <property type="match status" value="1"/>
</dbReference>
<accession>A0A5R8NXK3</accession>
<comment type="similarity">
    <text evidence="2 5">Belongs to the MoeA family.</text>
</comment>
<evidence type="ECO:0000256" key="1">
    <source>
        <dbReference type="ARBA" id="ARBA00002901"/>
    </source>
</evidence>
<dbReference type="SUPFAM" id="SSF63882">
    <property type="entry name" value="MoeA N-terminal region -like"/>
    <property type="match status" value="1"/>
</dbReference>
<dbReference type="SUPFAM" id="SSF53218">
    <property type="entry name" value="Molybdenum cofactor biosynthesis proteins"/>
    <property type="match status" value="1"/>
</dbReference>
<evidence type="ECO:0000259" key="6">
    <source>
        <dbReference type="SMART" id="SM00852"/>
    </source>
</evidence>
<evidence type="ECO:0000256" key="2">
    <source>
        <dbReference type="ARBA" id="ARBA00010763"/>
    </source>
</evidence>
<keyword evidence="3 5" id="KW-0500">Molybdenum</keyword>
<proteinExistence type="inferred from homology"/>
<dbReference type="Pfam" id="PF00994">
    <property type="entry name" value="MoCF_biosynth"/>
    <property type="match status" value="1"/>
</dbReference>
<keyword evidence="5" id="KW-0479">Metal-binding</keyword>
<dbReference type="UniPathway" id="UPA00344"/>
<dbReference type="GO" id="GO:0006777">
    <property type="term" value="P:Mo-molybdopterin cofactor biosynthetic process"/>
    <property type="evidence" value="ECO:0007669"/>
    <property type="project" value="UniProtKB-UniRule"/>
</dbReference>
<keyword evidence="5" id="KW-0460">Magnesium</keyword>
<evidence type="ECO:0000313" key="8">
    <source>
        <dbReference type="Proteomes" id="UP000306378"/>
    </source>
</evidence>
<evidence type="ECO:0000256" key="5">
    <source>
        <dbReference type="RuleBase" id="RU365090"/>
    </source>
</evidence>
<dbReference type="PANTHER" id="PTHR10192:SF5">
    <property type="entry name" value="GEPHYRIN"/>
    <property type="match status" value="1"/>
</dbReference>
<dbReference type="InterPro" id="IPR038987">
    <property type="entry name" value="MoeA-like"/>
</dbReference>
<dbReference type="InterPro" id="IPR001453">
    <property type="entry name" value="MoaB/Mog_dom"/>
</dbReference>
<organism evidence="7 8">
    <name type="scientific">Nocardia cyriacigeorgica</name>
    <dbReference type="NCBI Taxonomy" id="135487"/>
    <lineage>
        <taxon>Bacteria</taxon>
        <taxon>Bacillati</taxon>
        <taxon>Actinomycetota</taxon>
        <taxon>Actinomycetes</taxon>
        <taxon>Mycobacteriales</taxon>
        <taxon>Nocardiaceae</taxon>
        <taxon>Nocardia</taxon>
    </lineage>
</organism>
<comment type="cofactor">
    <cofactor evidence="5">
        <name>Mg(2+)</name>
        <dbReference type="ChEBI" id="CHEBI:18420"/>
    </cofactor>
</comment>
<sequence>MGELRSAAGRWALGRRAMSAPTARATAAGPAPAGCGVHARTVDEARALLRARLDPIASVERAPAEATGATLAEPLTTATALPRVDTAAMDGYAVCGSGPWVLRDDTRVAGTHGGRPLEVGQAVRIATGAPTPSGTTAVVRDEFVSRSMLAGDTLLARRPDAPVRDDTRRRGENWHPGAQLAAPGTRVSAAVVSAASSAEVHSIAVRGPLRADVLITGSEIRAEGPLAPGQTRDSIGPVLPTYLRACDIETTHVWRLDDCRELLGSWFALRSDADLVVVVGATGRGAADHLRALLDELGAEILIDGLAIRPGGSQLVALLPDGRVLLALPGNPFAAIAALLITGPAIVDACTARTPAEPLRGRLADSSGTHDTLTRVVPVCQQPGGVWHATGPVHTPHLASLITAQALALLPPRSGRGTLVELVPLPG</sequence>
<dbReference type="Proteomes" id="UP000306378">
    <property type="component" value="Unassembled WGS sequence"/>
</dbReference>
<dbReference type="SMART" id="SM00852">
    <property type="entry name" value="MoCF_biosynth"/>
    <property type="match status" value="1"/>
</dbReference>
<dbReference type="GO" id="GO:0005829">
    <property type="term" value="C:cytosol"/>
    <property type="evidence" value="ECO:0007669"/>
    <property type="project" value="TreeGrafter"/>
</dbReference>
<evidence type="ECO:0000313" key="7">
    <source>
        <dbReference type="EMBL" id="TLF80886.1"/>
    </source>
</evidence>
<dbReference type="AlphaFoldDB" id="A0A5R8NXK3"/>
<dbReference type="PANTHER" id="PTHR10192">
    <property type="entry name" value="MOLYBDOPTERIN BIOSYNTHESIS PROTEIN"/>
    <property type="match status" value="1"/>
</dbReference>
<dbReference type="EC" id="2.10.1.1" evidence="5"/>
<dbReference type="InterPro" id="IPR036135">
    <property type="entry name" value="MoeA_linker/N_sf"/>
</dbReference>
<dbReference type="GO" id="GO:0046872">
    <property type="term" value="F:metal ion binding"/>
    <property type="evidence" value="ECO:0007669"/>
    <property type="project" value="UniProtKB-UniRule"/>
</dbReference>
<comment type="catalytic activity">
    <reaction evidence="4">
        <text>adenylyl-molybdopterin + molybdate = Mo-molybdopterin + AMP + H(+)</text>
        <dbReference type="Rhea" id="RHEA:35047"/>
        <dbReference type="ChEBI" id="CHEBI:15378"/>
        <dbReference type="ChEBI" id="CHEBI:36264"/>
        <dbReference type="ChEBI" id="CHEBI:62727"/>
        <dbReference type="ChEBI" id="CHEBI:71302"/>
        <dbReference type="ChEBI" id="CHEBI:456215"/>
        <dbReference type="EC" id="2.10.1.1"/>
    </reaction>
</comment>
<dbReference type="Gene3D" id="2.170.190.11">
    <property type="entry name" value="Molybdopterin biosynthesis moea protein, domain 3"/>
    <property type="match status" value="1"/>
</dbReference>
<dbReference type="Gene3D" id="3.90.105.10">
    <property type="entry name" value="Molybdopterin biosynthesis moea protein, domain 2"/>
    <property type="match status" value="1"/>
</dbReference>
<gene>
    <name evidence="7" type="ORF">FEK34_04145</name>
</gene>
<dbReference type="GO" id="GO:0061599">
    <property type="term" value="F:molybdopterin molybdotransferase activity"/>
    <property type="evidence" value="ECO:0007669"/>
    <property type="project" value="UniProtKB-UniRule"/>
</dbReference>
<comment type="function">
    <text evidence="1 5">Catalyzes the insertion of molybdate into adenylated molybdopterin with the concomitant release of AMP.</text>
</comment>